<name>A0A1I0ZY27_9CELL</name>
<comment type="similarity">
    <text evidence="2">Belongs to the diacylglycerol/lipid kinase family.</text>
</comment>
<evidence type="ECO:0000256" key="9">
    <source>
        <dbReference type="SAM" id="MobiDB-lite"/>
    </source>
</evidence>
<evidence type="ECO:0000313" key="12">
    <source>
        <dbReference type="Proteomes" id="UP000199012"/>
    </source>
</evidence>
<proteinExistence type="inferred from homology"/>
<dbReference type="GO" id="GO:0016301">
    <property type="term" value="F:kinase activity"/>
    <property type="evidence" value="ECO:0007669"/>
    <property type="project" value="UniProtKB-KW"/>
</dbReference>
<keyword evidence="7" id="KW-0443">Lipid metabolism</keyword>
<sequence>MGDGTGTSTTSQDVRTGDATAGPLRTAVVYNPVRVEGLDERRRVVEEALAAAGWPAPRWIETTEDDPGAGQARQAVADGAQVVFACGGDGTVRSCIEGLAGGPGALAVLPAGTGNLLATNLGLPDDPAAGVRVVVERGRRRIDVGYVDGQAFAVMAGIGFDAALLDDASTQLKARFGPAAYVVSALKHLRRHRIDVRIELDDRPPMRRRVRSVVVGNVGRLQGGVLLLADAEPDNGQMEVAVLAPRTLGDWAGTAWGVARRRKHVPHLETFRASHVRVVATEPHRRQLDGDVIERGRVLEVSISPAALDLCVPQPERSEDLSEGSERL</sequence>
<dbReference type="InterPro" id="IPR017438">
    <property type="entry name" value="ATP-NAD_kinase_N"/>
</dbReference>
<protein>
    <submittedName>
        <fullName evidence="11">Diacylglycerol kinase family enzyme</fullName>
    </submittedName>
</protein>
<dbReference type="PROSITE" id="PS50146">
    <property type="entry name" value="DAGK"/>
    <property type="match status" value="1"/>
</dbReference>
<keyword evidence="5 11" id="KW-0418">Kinase</keyword>
<dbReference type="AlphaFoldDB" id="A0A1I0ZY27"/>
<evidence type="ECO:0000256" key="8">
    <source>
        <dbReference type="ARBA" id="ARBA00023264"/>
    </source>
</evidence>
<evidence type="ECO:0000256" key="6">
    <source>
        <dbReference type="ARBA" id="ARBA00022840"/>
    </source>
</evidence>
<dbReference type="SMART" id="SM00046">
    <property type="entry name" value="DAGKc"/>
    <property type="match status" value="1"/>
</dbReference>
<evidence type="ECO:0000256" key="5">
    <source>
        <dbReference type="ARBA" id="ARBA00022777"/>
    </source>
</evidence>
<dbReference type="Proteomes" id="UP000199012">
    <property type="component" value="Unassembled WGS sequence"/>
</dbReference>
<feature type="compositionally biased region" description="Low complexity" evidence="9">
    <location>
        <begin position="1"/>
        <end position="11"/>
    </location>
</feature>
<dbReference type="EMBL" id="FOKA01000013">
    <property type="protein sequence ID" value="SFB30675.1"/>
    <property type="molecule type" value="Genomic_DNA"/>
</dbReference>
<evidence type="ECO:0000256" key="3">
    <source>
        <dbReference type="ARBA" id="ARBA00022679"/>
    </source>
</evidence>
<evidence type="ECO:0000256" key="2">
    <source>
        <dbReference type="ARBA" id="ARBA00005983"/>
    </source>
</evidence>
<dbReference type="SUPFAM" id="SSF111331">
    <property type="entry name" value="NAD kinase/diacylglycerol kinase-like"/>
    <property type="match status" value="1"/>
</dbReference>
<keyword evidence="7" id="KW-0594">Phospholipid biosynthesis</keyword>
<accession>A0A1I0ZY27</accession>
<dbReference type="InterPro" id="IPR016064">
    <property type="entry name" value="NAD/diacylglycerol_kinase_sf"/>
</dbReference>
<keyword evidence="12" id="KW-1185">Reference proteome</keyword>
<dbReference type="Gene3D" id="3.40.50.10330">
    <property type="entry name" value="Probable inorganic polyphosphate/atp-NAD kinase, domain 1"/>
    <property type="match status" value="1"/>
</dbReference>
<dbReference type="PANTHER" id="PTHR12358:SF54">
    <property type="entry name" value="SPHINGOSINE KINASE RELATED PROTEIN"/>
    <property type="match status" value="1"/>
</dbReference>
<organism evidence="11 12">
    <name type="scientific">Cellulomonas marina</name>
    <dbReference type="NCBI Taxonomy" id="988821"/>
    <lineage>
        <taxon>Bacteria</taxon>
        <taxon>Bacillati</taxon>
        <taxon>Actinomycetota</taxon>
        <taxon>Actinomycetes</taxon>
        <taxon>Micrococcales</taxon>
        <taxon>Cellulomonadaceae</taxon>
        <taxon>Cellulomonas</taxon>
    </lineage>
</organism>
<dbReference type="Pfam" id="PF00781">
    <property type="entry name" value="DAGK_cat"/>
    <property type="match status" value="1"/>
</dbReference>
<keyword evidence="7" id="KW-0444">Lipid biosynthesis</keyword>
<keyword evidence="4" id="KW-0547">Nucleotide-binding</keyword>
<dbReference type="InterPro" id="IPR045540">
    <property type="entry name" value="YegS/DAGK_C"/>
</dbReference>
<dbReference type="GO" id="GO:0005524">
    <property type="term" value="F:ATP binding"/>
    <property type="evidence" value="ECO:0007669"/>
    <property type="project" value="UniProtKB-KW"/>
</dbReference>
<dbReference type="InterPro" id="IPR050187">
    <property type="entry name" value="Lipid_Phosphate_FormReg"/>
</dbReference>
<dbReference type="InterPro" id="IPR001206">
    <property type="entry name" value="Diacylglycerol_kinase_cat_dom"/>
</dbReference>
<keyword evidence="3" id="KW-0808">Transferase</keyword>
<keyword evidence="8" id="KW-1208">Phospholipid metabolism</keyword>
<dbReference type="STRING" id="988821.SAMN05421867_113105"/>
<dbReference type="Pfam" id="PF19279">
    <property type="entry name" value="YegS_C"/>
    <property type="match status" value="1"/>
</dbReference>
<gene>
    <name evidence="11" type="ORF">SAMN05421867_113105</name>
</gene>
<comment type="cofactor">
    <cofactor evidence="1">
        <name>Mg(2+)</name>
        <dbReference type="ChEBI" id="CHEBI:18420"/>
    </cofactor>
</comment>
<evidence type="ECO:0000313" key="11">
    <source>
        <dbReference type="EMBL" id="SFB30675.1"/>
    </source>
</evidence>
<dbReference type="GO" id="GO:0008654">
    <property type="term" value="P:phospholipid biosynthetic process"/>
    <property type="evidence" value="ECO:0007669"/>
    <property type="project" value="UniProtKB-KW"/>
</dbReference>
<dbReference type="Gene3D" id="2.60.200.40">
    <property type="match status" value="1"/>
</dbReference>
<keyword evidence="6" id="KW-0067">ATP-binding</keyword>
<evidence type="ECO:0000256" key="1">
    <source>
        <dbReference type="ARBA" id="ARBA00001946"/>
    </source>
</evidence>
<dbReference type="OrthoDB" id="3171056at2"/>
<evidence type="ECO:0000259" key="10">
    <source>
        <dbReference type="PROSITE" id="PS50146"/>
    </source>
</evidence>
<feature type="domain" description="DAGKc" evidence="10">
    <location>
        <begin position="21"/>
        <end position="151"/>
    </location>
</feature>
<feature type="region of interest" description="Disordered" evidence="9">
    <location>
        <begin position="1"/>
        <end position="20"/>
    </location>
</feature>
<evidence type="ECO:0000256" key="7">
    <source>
        <dbReference type="ARBA" id="ARBA00023209"/>
    </source>
</evidence>
<evidence type="ECO:0000256" key="4">
    <source>
        <dbReference type="ARBA" id="ARBA00022741"/>
    </source>
</evidence>
<dbReference type="RefSeq" id="WP_090033974.1">
    <property type="nucleotide sequence ID" value="NZ_BONM01000016.1"/>
</dbReference>
<dbReference type="PANTHER" id="PTHR12358">
    <property type="entry name" value="SPHINGOSINE KINASE"/>
    <property type="match status" value="1"/>
</dbReference>
<reference evidence="12" key="1">
    <citation type="submission" date="2016-10" db="EMBL/GenBank/DDBJ databases">
        <authorList>
            <person name="Varghese N."/>
            <person name="Submissions S."/>
        </authorList>
    </citation>
    <scope>NUCLEOTIDE SEQUENCE [LARGE SCALE GENOMIC DNA]</scope>
    <source>
        <strain evidence="12">CGMCC 4.6945</strain>
    </source>
</reference>